<dbReference type="Proteomes" id="UP000288972">
    <property type="component" value="Chromosome"/>
</dbReference>
<evidence type="ECO:0000256" key="4">
    <source>
        <dbReference type="ARBA" id="ARBA00011062"/>
    </source>
</evidence>
<evidence type="ECO:0000313" key="11">
    <source>
        <dbReference type="EMBL" id="QAU50190.1"/>
    </source>
</evidence>
<dbReference type="GO" id="GO:0046872">
    <property type="term" value="F:metal ion binding"/>
    <property type="evidence" value="ECO:0007669"/>
    <property type="project" value="UniProtKB-UniRule"/>
</dbReference>
<evidence type="ECO:0000256" key="2">
    <source>
        <dbReference type="ARBA" id="ARBA00001946"/>
    </source>
</evidence>
<dbReference type="KEGG" id="bgz:XH91_17160"/>
<feature type="binding site" evidence="9">
    <location>
        <position position="47"/>
    </location>
    <ligand>
        <name>a divalent metal cation</name>
        <dbReference type="ChEBI" id="CHEBI:60240"/>
    </ligand>
</feature>
<sequence length="293" mass="32237">MRCGNERKSRVRTAPKPVCLTSDSRIRRPAPCSGLDHGMRILCTNDDGIHAPGLKVVEEIARALSDDVWVVAPELDQSGVSHSLSLNDPLRLRGVGERHFAVRGTPTDCVIMGARHILGAKLPDVVLSGVNKGRNVAEDVVYSGTIAGALEGTILGIPSFALSQEFSVETRERPQWDTALKFGPDILRKVIKAGIPKDTVINVNFPSCAPEDVLGIRVTRQGKRNLGFLRIDERRDGRNNPYFWIGFERAAMMDTPAEGTDLAALRERYVSVTPLRLDRTNEAFSEELSETLK</sequence>
<dbReference type="PANTHER" id="PTHR30457:SF12">
    <property type="entry name" value="5'_3'-NUCLEOTIDASE SURE"/>
    <property type="match status" value="1"/>
</dbReference>
<dbReference type="AlphaFoldDB" id="A0AAE5X7E8"/>
<dbReference type="EMBL" id="RDQZ01000011">
    <property type="protein sequence ID" value="RXH13074.1"/>
    <property type="molecule type" value="Genomic_DNA"/>
</dbReference>
<proteinExistence type="inferred from homology"/>
<feature type="binding site" evidence="9">
    <location>
        <position position="78"/>
    </location>
    <ligand>
        <name>a divalent metal cation</name>
        <dbReference type="ChEBI" id="CHEBI:60240"/>
    </ligand>
</feature>
<dbReference type="InterPro" id="IPR036523">
    <property type="entry name" value="SurE-like_sf"/>
</dbReference>
<comment type="subcellular location">
    <subcellularLocation>
        <location evidence="3 9">Cytoplasm</location>
    </subcellularLocation>
</comment>
<keyword evidence="8 9" id="KW-0378">Hydrolase</keyword>
<dbReference type="EC" id="3.1.3.5" evidence="9"/>
<keyword evidence="7 9" id="KW-0547">Nucleotide-binding</keyword>
<dbReference type="HAMAP" id="MF_00060">
    <property type="entry name" value="SurE"/>
    <property type="match status" value="1"/>
</dbReference>
<reference evidence="12 14" key="2">
    <citation type="submission" date="2018-10" db="EMBL/GenBank/DDBJ databases">
        <title>Bradyrhizobium sp. nov., effective nodules isolated from peanut in China.</title>
        <authorList>
            <person name="Li Y."/>
        </authorList>
    </citation>
    <scope>NUCLEOTIDE SEQUENCE [LARGE SCALE GENOMIC DNA]</scope>
    <source>
        <strain evidence="12 14">CCBAU 53426</strain>
    </source>
</reference>
<evidence type="ECO:0000313" key="13">
    <source>
        <dbReference type="Proteomes" id="UP000288972"/>
    </source>
</evidence>
<name>A0AAE5X7E8_9BRAD</name>
<evidence type="ECO:0000256" key="7">
    <source>
        <dbReference type="ARBA" id="ARBA00022741"/>
    </source>
</evidence>
<dbReference type="GO" id="GO:0004309">
    <property type="term" value="F:exopolyphosphatase activity"/>
    <property type="evidence" value="ECO:0007669"/>
    <property type="project" value="TreeGrafter"/>
</dbReference>
<dbReference type="GO" id="GO:0008254">
    <property type="term" value="F:3'-nucleotidase activity"/>
    <property type="evidence" value="ECO:0007669"/>
    <property type="project" value="TreeGrafter"/>
</dbReference>
<dbReference type="Proteomes" id="UP000290401">
    <property type="component" value="Unassembled WGS sequence"/>
</dbReference>
<dbReference type="InterPro" id="IPR002828">
    <property type="entry name" value="SurE-like_Pase/nucleotidase"/>
</dbReference>
<accession>A0AAE5X7E8</accession>
<evidence type="ECO:0000256" key="3">
    <source>
        <dbReference type="ARBA" id="ARBA00004496"/>
    </source>
</evidence>
<dbReference type="FunFam" id="3.40.1210.10:FF:000001">
    <property type="entry name" value="5'/3'-nucleotidase SurE"/>
    <property type="match status" value="1"/>
</dbReference>
<dbReference type="Gene3D" id="3.40.1210.10">
    <property type="entry name" value="Survival protein SurE-like phosphatase/nucleotidase"/>
    <property type="match status" value="1"/>
</dbReference>
<comment type="cofactor">
    <cofactor evidence="2">
        <name>Mg(2+)</name>
        <dbReference type="ChEBI" id="CHEBI:18420"/>
    </cofactor>
</comment>
<organism evidence="11 13">
    <name type="scientific">Bradyrhizobium guangzhouense</name>
    <dbReference type="NCBI Taxonomy" id="1325095"/>
    <lineage>
        <taxon>Bacteria</taxon>
        <taxon>Pseudomonadati</taxon>
        <taxon>Pseudomonadota</taxon>
        <taxon>Alphaproteobacteria</taxon>
        <taxon>Hyphomicrobiales</taxon>
        <taxon>Nitrobacteraceae</taxon>
        <taxon>Bradyrhizobium</taxon>
    </lineage>
</organism>
<dbReference type="InterPro" id="IPR030048">
    <property type="entry name" value="SurE"/>
</dbReference>
<feature type="binding site" evidence="9">
    <location>
        <position position="131"/>
    </location>
    <ligand>
        <name>a divalent metal cation</name>
        <dbReference type="ChEBI" id="CHEBI:60240"/>
    </ligand>
</feature>
<evidence type="ECO:0000313" key="12">
    <source>
        <dbReference type="EMBL" id="RXH13074.1"/>
    </source>
</evidence>
<reference evidence="11 13" key="1">
    <citation type="submission" date="2018-06" db="EMBL/GenBank/DDBJ databases">
        <title>Comparative genomics of rhizobia nodulating Arachis hypogaea in China.</title>
        <authorList>
            <person name="Li Y."/>
        </authorList>
    </citation>
    <scope>NUCLEOTIDE SEQUENCE [LARGE SCALE GENOMIC DNA]</scope>
    <source>
        <strain evidence="11 13">CCBAU 51670</strain>
    </source>
</reference>
<evidence type="ECO:0000256" key="8">
    <source>
        <dbReference type="ARBA" id="ARBA00022801"/>
    </source>
</evidence>
<dbReference type="NCBIfam" id="TIGR00087">
    <property type="entry name" value="surE"/>
    <property type="match status" value="1"/>
</dbReference>
<protein>
    <recommendedName>
        <fullName evidence="9">5'-nucleotidase SurE</fullName>
        <ecNumber evidence="9">3.1.3.5</ecNumber>
    </recommendedName>
    <alternativeName>
        <fullName evidence="9">Nucleoside 5'-monophosphate phosphohydrolase</fullName>
    </alternativeName>
</protein>
<comment type="cofactor">
    <cofactor evidence="9">
        <name>a divalent metal cation</name>
        <dbReference type="ChEBI" id="CHEBI:60240"/>
    </cofactor>
    <text evidence="9">Binds 1 divalent metal cation per subunit.</text>
</comment>
<evidence type="ECO:0000256" key="5">
    <source>
        <dbReference type="ARBA" id="ARBA00022490"/>
    </source>
</evidence>
<keyword evidence="5 9" id="KW-0963">Cytoplasm</keyword>
<evidence type="ECO:0000256" key="9">
    <source>
        <dbReference type="HAMAP-Rule" id="MF_00060"/>
    </source>
</evidence>
<evidence type="ECO:0000313" key="14">
    <source>
        <dbReference type="Proteomes" id="UP000290401"/>
    </source>
</evidence>
<keyword evidence="6 9" id="KW-0479">Metal-binding</keyword>
<dbReference type="GO" id="GO:0005737">
    <property type="term" value="C:cytoplasm"/>
    <property type="evidence" value="ECO:0007669"/>
    <property type="project" value="UniProtKB-SubCell"/>
</dbReference>
<evidence type="ECO:0000256" key="6">
    <source>
        <dbReference type="ARBA" id="ARBA00022723"/>
    </source>
</evidence>
<dbReference type="EMBL" id="CP030053">
    <property type="protein sequence ID" value="QAU50190.1"/>
    <property type="molecule type" value="Genomic_DNA"/>
</dbReference>
<dbReference type="GO" id="GO:0008253">
    <property type="term" value="F:5'-nucleotidase activity"/>
    <property type="evidence" value="ECO:0007669"/>
    <property type="project" value="UniProtKB-UniRule"/>
</dbReference>
<evidence type="ECO:0000259" key="10">
    <source>
        <dbReference type="Pfam" id="PF01975"/>
    </source>
</evidence>
<dbReference type="PANTHER" id="PTHR30457">
    <property type="entry name" value="5'-NUCLEOTIDASE SURE"/>
    <property type="match status" value="1"/>
</dbReference>
<comment type="catalytic activity">
    <reaction evidence="1 9">
        <text>a ribonucleoside 5'-phosphate + H2O = a ribonucleoside + phosphate</text>
        <dbReference type="Rhea" id="RHEA:12484"/>
        <dbReference type="ChEBI" id="CHEBI:15377"/>
        <dbReference type="ChEBI" id="CHEBI:18254"/>
        <dbReference type="ChEBI" id="CHEBI:43474"/>
        <dbReference type="ChEBI" id="CHEBI:58043"/>
        <dbReference type="EC" id="3.1.3.5"/>
    </reaction>
</comment>
<feature type="binding site" evidence="9">
    <location>
        <position position="46"/>
    </location>
    <ligand>
        <name>a divalent metal cation</name>
        <dbReference type="ChEBI" id="CHEBI:60240"/>
    </ligand>
</feature>
<keyword evidence="14" id="KW-1185">Reference proteome</keyword>
<evidence type="ECO:0000256" key="1">
    <source>
        <dbReference type="ARBA" id="ARBA00000815"/>
    </source>
</evidence>
<comment type="function">
    <text evidence="9">Nucleotidase that shows phosphatase activity on nucleoside 5'-monophosphates.</text>
</comment>
<dbReference type="GO" id="GO:0000166">
    <property type="term" value="F:nucleotide binding"/>
    <property type="evidence" value="ECO:0007669"/>
    <property type="project" value="UniProtKB-KW"/>
</dbReference>
<gene>
    <name evidence="9 12" type="primary">surE</name>
    <name evidence="12" type="ORF">EAS56_15895</name>
    <name evidence="11" type="ORF">XH91_17160</name>
</gene>
<dbReference type="SUPFAM" id="SSF64167">
    <property type="entry name" value="SurE-like"/>
    <property type="match status" value="1"/>
</dbReference>
<comment type="similarity">
    <text evidence="4 9">Belongs to the SurE nucleotidase family.</text>
</comment>
<dbReference type="Pfam" id="PF01975">
    <property type="entry name" value="SurE"/>
    <property type="match status" value="1"/>
</dbReference>
<dbReference type="NCBIfam" id="NF001490">
    <property type="entry name" value="PRK00346.1-4"/>
    <property type="match status" value="1"/>
</dbReference>
<feature type="domain" description="Survival protein SurE-like phosphatase/nucleotidase" evidence="10">
    <location>
        <begin position="41"/>
        <end position="225"/>
    </location>
</feature>